<sequence>MSLYKAQAGCSAREDEAILSGVFCSFCSHTVAMLRAPQVNSWTVNIWQLTAQLAFKRKSCSEPLGGHRL</sequence>
<reference evidence="1 2" key="1">
    <citation type="submission" date="2024-04" db="EMBL/GenBank/DDBJ databases">
        <authorList>
            <person name="Waldvogel A.-M."/>
            <person name="Schoenle A."/>
        </authorList>
    </citation>
    <scope>NUCLEOTIDE SEQUENCE [LARGE SCALE GENOMIC DNA]</scope>
</reference>
<gene>
    <name evidence="1" type="ORF">KC01_LOCUS39990</name>
</gene>
<name>A0AAV2MK82_KNICA</name>
<protein>
    <submittedName>
        <fullName evidence="1">Uncharacterized protein</fullName>
    </submittedName>
</protein>
<proteinExistence type="predicted"/>
<dbReference type="Proteomes" id="UP001497482">
    <property type="component" value="Chromosome 8"/>
</dbReference>
<organism evidence="1 2">
    <name type="scientific">Knipowitschia caucasica</name>
    <name type="common">Caucasian dwarf goby</name>
    <name type="synonym">Pomatoschistus caucasicus</name>
    <dbReference type="NCBI Taxonomy" id="637954"/>
    <lineage>
        <taxon>Eukaryota</taxon>
        <taxon>Metazoa</taxon>
        <taxon>Chordata</taxon>
        <taxon>Craniata</taxon>
        <taxon>Vertebrata</taxon>
        <taxon>Euteleostomi</taxon>
        <taxon>Actinopterygii</taxon>
        <taxon>Neopterygii</taxon>
        <taxon>Teleostei</taxon>
        <taxon>Neoteleostei</taxon>
        <taxon>Acanthomorphata</taxon>
        <taxon>Gobiaria</taxon>
        <taxon>Gobiiformes</taxon>
        <taxon>Gobioidei</taxon>
        <taxon>Gobiidae</taxon>
        <taxon>Gobiinae</taxon>
        <taxon>Knipowitschia</taxon>
    </lineage>
</organism>
<dbReference type="AlphaFoldDB" id="A0AAV2MK82"/>
<accession>A0AAV2MK82</accession>
<keyword evidence="2" id="KW-1185">Reference proteome</keyword>
<dbReference type="EMBL" id="OZ035830">
    <property type="protein sequence ID" value="CAL1613853.1"/>
    <property type="molecule type" value="Genomic_DNA"/>
</dbReference>
<evidence type="ECO:0000313" key="2">
    <source>
        <dbReference type="Proteomes" id="UP001497482"/>
    </source>
</evidence>
<evidence type="ECO:0000313" key="1">
    <source>
        <dbReference type="EMBL" id="CAL1613853.1"/>
    </source>
</evidence>